<comment type="caution">
    <text evidence="3">The sequence shown here is derived from an EMBL/GenBank/DDBJ whole genome shotgun (WGS) entry which is preliminary data.</text>
</comment>
<keyword evidence="4" id="KW-1185">Reference proteome</keyword>
<sequence length="237" mass="25559">MKRVLPLALVVLGSIASLIAYFAKDTFLLCVPVDWDDDIPWTERDSVAESRGMVATEFDNTRRAFPVVGATCRATVSPIIDGDGNTGPSYRGAVDVVNGPLTAAVVAGLAVAVLGLVAYVWSLSRSTSTASRGSTVDLPDRQDILASLESRLDVLEAIDLATEWRTDVFHIIEAAPDPAAARRSLRELLQVSESGANAVLAMQLRRLTTSERGALRADVEALRHEHRQLSGRPPDDR</sequence>
<evidence type="ECO:0000256" key="1">
    <source>
        <dbReference type="ARBA" id="ARBA00000185"/>
    </source>
</evidence>
<comment type="catalytic activity">
    <reaction evidence="1">
        <text>ATP-dependent breakage, passage and rejoining of double-stranded DNA.</text>
        <dbReference type="EC" id="5.6.2.2"/>
    </reaction>
</comment>
<dbReference type="Proteomes" id="UP001520140">
    <property type="component" value="Unassembled WGS sequence"/>
</dbReference>
<evidence type="ECO:0000313" key="3">
    <source>
        <dbReference type="EMBL" id="MBY6322568.1"/>
    </source>
</evidence>
<dbReference type="SUPFAM" id="SSF56719">
    <property type="entry name" value="Type II DNA topoisomerase"/>
    <property type="match status" value="1"/>
</dbReference>
<dbReference type="EMBL" id="JABUKG010000022">
    <property type="protein sequence ID" value="MBY6322568.1"/>
    <property type="molecule type" value="Genomic_DNA"/>
</dbReference>
<evidence type="ECO:0008006" key="5">
    <source>
        <dbReference type="Google" id="ProtNLM"/>
    </source>
</evidence>
<protein>
    <recommendedName>
        <fullName evidence="5">DNA topoisomerase (ATP-hydrolyzing)</fullName>
    </recommendedName>
</protein>
<dbReference type="InterPro" id="IPR013757">
    <property type="entry name" value="Topo_IIA_A_a_sf"/>
</dbReference>
<keyword evidence="2" id="KW-0812">Transmembrane</keyword>
<dbReference type="Gene3D" id="1.10.268.10">
    <property type="entry name" value="Topoisomerase, domain 3"/>
    <property type="match status" value="1"/>
</dbReference>
<dbReference type="InterPro" id="IPR013760">
    <property type="entry name" value="Topo_IIA-like_dom_sf"/>
</dbReference>
<gene>
    <name evidence="3" type="ORF">HQ605_17220</name>
</gene>
<keyword evidence="2" id="KW-1133">Transmembrane helix</keyword>
<accession>A0ABS7NYF0</accession>
<keyword evidence="2" id="KW-0472">Membrane</keyword>
<proteinExistence type="predicted"/>
<feature type="transmembrane region" description="Helical" evidence="2">
    <location>
        <begin position="101"/>
        <end position="122"/>
    </location>
</feature>
<name>A0ABS7NYF0_9NOCA</name>
<dbReference type="RefSeq" id="WP_068099952.1">
    <property type="nucleotide sequence ID" value="NZ_JABUKE010000023.1"/>
</dbReference>
<reference evidence="3 4" key="1">
    <citation type="submission" date="2020-06" db="EMBL/GenBank/DDBJ databases">
        <title>Taxonomy, biology and ecology of Rhodococcus bacteria occurring in California pistachio and other woody hosts as revealed by genome sequence analyses.</title>
        <authorList>
            <person name="Gai Y."/>
            <person name="Riely B."/>
        </authorList>
    </citation>
    <scope>NUCLEOTIDE SEQUENCE [LARGE SCALE GENOMIC DNA]</scope>
    <source>
        <strain evidence="3 4">BP-284</strain>
    </source>
</reference>
<evidence type="ECO:0000256" key="2">
    <source>
        <dbReference type="SAM" id="Phobius"/>
    </source>
</evidence>
<organism evidence="3 4">
    <name type="scientific">Rhodococcoides kroppenstedtii</name>
    <dbReference type="NCBI Taxonomy" id="293050"/>
    <lineage>
        <taxon>Bacteria</taxon>
        <taxon>Bacillati</taxon>
        <taxon>Actinomycetota</taxon>
        <taxon>Actinomycetes</taxon>
        <taxon>Mycobacteriales</taxon>
        <taxon>Nocardiaceae</taxon>
        <taxon>Rhodococcoides</taxon>
    </lineage>
</organism>
<evidence type="ECO:0000313" key="4">
    <source>
        <dbReference type="Proteomes" id="UP001520140"/>
    </source>
</evidence>